<dbReference type="Proteomes" id="UP000601223">
    <property type="component" value="Unassembled WGS sequence"/>
</dbReference>
<organism evidence="2 3">
    <name type="scientific">Catellatospora bangladeshensis</name>
    <dbReference type="NCBI Taxonomy" id="310355"/>
    <lineage>
        <taxon>Bacteria</taxon>
        <taxon>Bacillati</taxon>
        <taxon>Actinomycetota</taxon>
        <taxon>Actinomycetes</taxon>
        <taxon>Micromonosporales</taxon>
        <taxon>Micromonosporaceae</taxon>
        <taxon>Catellatospora</taxon>
    </lineage>
</organism>
<evidence type="ECO:0000256" key="1">
    <source>
        <dbReference type="SAM" id="MobiDB-lite"/>
    </source>
</evidence>
<name>A0A8J3NMS2_9ACTN</name>
<keyword evidence="3" id="KW-1185">Reference proteome</keyword>
<proteinExistence type="predicted"/>
<dbReference type="AlphaFoldDB" id="A0A8J3NMS2"/>
<evidence type="ECO:0000313" key="3">
    <source>
        <dbReference type="Proteomes" id="UP000601223"/>
    </source>
</evidence>
<reference evidence="2 3" key="1">
    <citation type="submission" date="2021-01" db="EMBL/GenBank/DDBJ databases">
        <title>Whole genome shotgun sequence of Catellatospora bangladeshensis NBRC 107357.</title>
        <authorList>
            <person name="Komaki H."/>
            <person name="Tamura T."/>
        </authorList>
    </citation>
    <scope>NUCLEOTIDE SEQUENCE [LARGE SCALE GENOMIC DNA]</scope>
    <source>
        <strain evidence="2 3">NBRC 107357</strain>
    </source>
</reference>
<gene>
    <name evidence="2" type="ORF">Cba03nite_54290</name>
</gene>
<evidence type="ECO:0000313" key="2">
    <source>
        <dbReference type="EMBL" id="GIF84080.1"/>
    </source>
</evidence>
<sequence>MPFLTSRWVVLWIKAWAPLPAGQGSWGRAGDTGHTPWWSAFRAGGTPPEGTANAQD</sequence>
<accession>A0A8J3NMS2</accession>
<comment type="caution">
    <text evidence="2">The sequence shown here is derived from an EMBL/GenBank/DDBJ whole genome shotgun (WGS) entry which is preliminary data.</text>
</comment>
<protein>
    <submittedName>
        <fullName evidence="2">Uncharacterized protein</fullName>
    </submittedName>
</protein>
<dbReference type="EMBL" id="BONF01000033">
    <property type="protein sequence ID" value="GIF84080.1"/>
    <property type="molecule type" value="Genomic_DNA"/>
</dbReference>
<feature type="region of interest" description="Disordered" evidence="1">
    <location>
        <begin position="21"/>
        <end position="56"/>
    </location>
</feature>